<evidence type="ECO:0000313" key="1">
    <source>
        <dbReference type="EMBL" id="AKT36857.1"/>
    </source>
</evidence>
<name>A0A0K1E846_CHOCO</name>
<protein>
    <submittedName>
        <fullName evidence="1">Uncharacterized protein</fullName>
    </submittedName>
</protein>
<dbReference type="KEGG" id="ccro:CMC5_009780"/>
<accession>A0A0K1E846</accession>
<reference evidence="1 2" key="1">
    <citation type="submission" date="2015-07" db="EMBL/GenBank/DDBJ databases">
        <title>Genome analysis of myxobacterium Chondromyces crocatus Cm c5 reveals a high potential for natural compound synthesis and the genetic basis for the loss of fruiting body formation.</title>
        <authorList>
            <person name="Zaburannyi N."/>
            <person name="Bunk B."/>
            <person name="Maier J."/>
            <person name="Overmann J."/>
            <person name="Mueller R."/>
        </authorList>
    </citation>
    <scope>NUCLEOTIDE SEQUENCE [LARGE SCALE GENOMIC DNA]</scope>
    <source>
        <strain evidence="1 2">Cm c5</strain>
    </source>
</reference>
<dbReference type="RefSeq" id="WP_050429307.1">
    <property type="nucleotide sequence ID" value="NZ_CP012159.1"/>
</dbReference>
<proteinExistence type="predicted"/>
<dbReference type="EMBL" id="CP012159">
    <property type="protein sequence ID" value="AKT36857.1"/>
    <property type="molecule type" value="Genomic_DNA"/>
</dbReference>
<gene>
    <name evidence="1" type="ORF">CMC5_009780</name>
</gene>
<dbReference type="Proteomes" id="UP000067626">
    <property type="component" value="Chromosome"/>
</dbReference>
<sequence>MDGRHLQAIAALREELERTVDGRERRRFSRALCEATARLGAMIEDAARLRACEEREYLV</sequence>
<dbReference type="AlphaFoldDB" id="A0A0K1E846"/>
<keyword evidence="2" id="KW-1185">Reference proteome</keyword>
<evidence type="ECO:0000313" key="2">
    <source>
        <dbReference type="Proteomes" id="UP000067626"/>
    </source>
</evidence>
<organism evidence="1 2">
    <name type="scientific">Chondromyces crocatus</name>
    <dbReference type="NCBI Taxonomy" id="52"/>
    <lineage>
        <taxon>Bacteria</taxon>
        <taxon>Pseudomonadati</taxon>
        <taxon>Myxococcota</taxon>
        <taxon>Polyangia</taxon>
        <taxon>Polyangiales</taxon>
        <taxon>Polyangiaceae</taxon>
        <taxon>Chondromyces</taxon>
    </lineage>
</organism>